<dbReference type="Proteomes" id="UP001060414">
    <property type="component" value="Chromosome"/>
</dbReference>
<accession>A0ABY5ZNT2</accession>
<reference evidence="1" key="1">
    <citation type="journal article" date="2022" name="Environ. Microbiol.">
        <title>Geoalkalibacter halelectricus SAP #1 sp. nov. possessing extracellular electron transfer and mineral#reducing capabilities from a haloalkaline environment.</title>
        <authorList>
            <person name="Yadav S."/>
            <person name="Singh R."/>
            <person name="Sundharam S.S."/>
            <person name="Chaudhary S."/>
            <person name="Krishnamurthi S."/>
            <person name="Patil S.A."/>
        </authorList>
    </citation>
    <scope>NUCLEOTIDE SEQUENCE</scope>
    <source>
        <strain evidence="1">SAP-1</strain>
    </source>
</reference>
<dbReference type="RefSeq" id="WP_260748660.1">
    <property type="nucleotide sequence ID" value="NZ_CP092109.1"/>
</dbReference>
<sequence>MTPLHLFKWIGRRATSARAASLPLTNLLKIKKKKPAPKPIILPTKIGRGKKNRVKYDGIDGPQSCGGGYLCALKQEFLIV</sequence>
<proteinExistence type="predicted"/>
<protein>
    <submittedName>
        <fullName evidence="1">Uncharacterized protein</fullName>
    </submittedName>
</protein>
<gene>
    <name evidence="1" type="ORF">L9S41_02610</name>
</gene>
<organism evidence="1 2">
    <name type="scientific">Geoalkalibacter halelectricus</name>
    <dbReference type="NCBI Taxonomy" id="2847045"/>
    <lineage>
        <taxon>Bacteria</taxon>
        <taxon>Pseudomonadati</taxon>
        <taxon>Thermodesulfobacteriota</taxon>
        <taxon>Desulfuromonadia</taxon>
        <taxon>Desulfuromonadales</taxon>
        <taxon>Geoalkalibacteraceae</taxon>
        <taxon>Geoalkalibacter</taxon>
    </lineage>
</organism>
<keyword evidence="2" id="KW-1185">Reference proteome</keyword>
<name>A0ABY5ZNT2_9BACT</name>
<evidence type="ECO:0000313" key="1">
    <source>
        <dbReference type="EMBL" id="UWZ80303.1"/>
    </source>
</evidence>
<evidence type="ECO:0000313" key="2">
    <source>
        <dbReference type="Proteomes" id="UP001060414"/>
    </source>
</evidence>
<dbReference type="EMBL" id="CP092109">
    <property type="protein sequence ID" value="UWZ80303.1"/>
    <property type="molecule type" value="Genomic_DNA"/>
</dbReference>